<reference evidence="1 2" key="1">
    <citation type="submission" date="2023-03" db="EMBL/GenBank/DDBJ databases">
        <title>High recombination rates correlate with genetic variation in Cardiocondyla obscurior ants.</title>
        <authorList>
            <person name="Errbii M."/>
        </authorList>
    </citation>
    <scope>NUCLEOTIDE SEQUENCE [LARGE SCALE GENOMIC DNA]</scope>
    <source>
        <strain evidence="1">Alpha-2009</strain>
        <tissue evidence="1">Whole body</tissue>
    </source>
</reference>
<proteinExistence type="predicted"/>
<protein>
    <submittedName>
        <fullName evidence="1">Uncharacterized protein</fullName>
    </submittedName>
</protein>
<accession>A0AAW2EML0</accession>
<sequence length="28" mass="3333">MMYVTVYHLCLRTCKRGVIRLMSLRSTT</sequence>
<dbReference type="AlphaFoldDB" id="A0AAW2EML0"/>
<gene>
    <name evidence="1" type="ORF">PUN28_017134</name>
</gene>
<keyword evidence="2" id="KW-1185">Reference proteome</keyword>
<evidence type="ECO:0000313" key="2">
    <source>
        <dbReference type="Proteomes" id="UP001430953"/>
    </source>
</evidence>
<comment type="caution">
    <text evidence="1">The sequence shown here is derived from an EMBL/GenBank/DDBJ whole genome shotgun (WGS) entry which is preliminary data.</text>
</comment>
<evidence type="ECO:0000313" key="1">
    <source>
        <dbReference type="EMBL" id="KAL0104200.1"/>
    </source>
</evidence>
<organism evidence="1 2">
    <name type="scientific">Cardiocondyla obscurior</name>
    <dbReference type="NCBI Taxonomy" id="286306"/>
    <lineage>
        <taxon>Eukaryota</taxon>
        <taxon>Metazoa</taxon>
        <taxon>Ecdysozoa</taxon>
        <taxon>Arthropoda</taxon>
        <taxon>Hexapoda</taxon>
        <taxon>Insecta</taxon>
        <taxon>Pterygota</taxon>
        <taxon>Neoptera</taxon>
        <taxon>Endopterygota</taxon>
        <taxon>Hymenoptera</taxon>
        <taxon>Apocrita</taxon>
        <taxon>Aculeata</taxon>
        <taxon>Formicoidea</taxon>
        <taxon>Formicidae</taxon>
        <taxon>Myrmicinae</taxon>
        <taxon>Cardiocondyla</taxon>
    </lineage>
</organism>
<dbReference type="Proteomes" id="UP001430953">
    <property type="component" value="Unassembled WGS sequence"/>
</dbReference>
<name>A0AAW2EML0_9HYME</name>
<dbReference type="EMBL" id="JADYXP020000020">
    <property type="protein sequence ID" value="KAL0104200.1"/>
    <property type="molecule type" value="Genomic_DNA"/>
</dbReference>